<dbReference type="PRINTS" id="PR00455">
    <property type="entry name" value="HTHTETR"/>
</dbReference>
<dbReference type="OrthoDB" id="8479950at2"/>
<evidence type="ECO:0000313" key="7">
    <source>
        <dbReference type="EMBL" id="RAY13835.1"/>
    </source>
</evidence>
<dbReference type="EMBL" id="QLYX01000008">
    <property type="protein sequence ID" value="RAY13835.1"/>
    <property type="molecule type" value="Genomic_DNA"/>
</dbReference>
<dbReference type="InterPro" id="IPR050109">
    <property type="entry name" value="HTH-type_TetR-like_transc_reg"/>
</dbReference>
<accession>A0A365H3Z4</accession>
<name>A0A365H3Z4_9ACTN</name>
<dbReference type="Gene3D" id="1.10.357.10">
    <property type="entry name" value="Tetracycline Repressor, domain 2"/>
    <property type="match status" value="1"/>
</dbReference>
<dbReference type="GO" id="GO:0000976">
    <property type="term" value="F:transcription cis-regulatory region binding"/>
    <property type="evidence" value="ECO:0007669"/>
    <property type="project" value="TreeGrafter"/>
</dbReference>
<evidence type="ECO:0000256" key="3">
    <source>
        <dbReference type="ARBA" id="ARBA00023163"/>
    </source>
</evidence>
<dbReference type="SUPFAM" id="SSF46689">
    <property type="entry name" value="Homeodomain-like"/>
    <property type="match status" value="1"/>
</dbReference>
<dbReference type="Pfam" id="PF21943">
    <property type="entry name" value="TetR_C_46"/>
    <property type="match status" value="1"/>
</dbReference>
<evidence type="ECO:0000256" key="1">
    <source>
        <dbReference type="ARBA" id="ARBA00023015"/>
    </source>
</evidence>
<keyword evidence="1" id="KW-0805">Transcription regulation</keyword>
<dbReference type="Pfam" id="PF00440">
    <property type="entry name" value="TetR_N"/>
    <property type="match status" value="1"/>
</dbReference>
<dbReference type="AlphaFoldDB" id="A0A365H3Z4"/>
<dbReference type="InterPro" id="IPR009057">
    <property type="entry name" value="Homeodomain-like_sf"/>
</dbReference>
<evidence type="ECO:0000259" key="6">
    <source>
        <dbReference type="PROSITE" id="PS50977"/>
    </source>
</evidence>
<keyword evidence="2 4" id="KW-0238">DNA-binding</keyword>
<dbReference type="InterPro" id="IPR054129">
    <property type="entry name" value="DesT_TetR_C"/>
</dbReference>
<keyword evidence="3" id="KW-0804">Transcription</keyword>
<dbReference type="Proteomes" id="UP000251891">
    <property type="component" value="Unassembled WGS sequence"/>
</dbReference>
<evidence type="ECO:0000256" key="5">
    <source>
        <dbReference type="SAM" id="MobiDB-lite"/>
    </source>
</evidence>
<feature type="region of interest" description="Disordered" evidence="5">
    <location>
        <begin position="95"/>
        <end position="128"/>
    </location>
</feature>
<reference evidence="7 8" key="1">
    <citation type="submission" date="2018-06" db="EMBL/GenBank/DDBJ databases">
        <title>Actinomadura craniellae sp. nov. isolated from marine sponge Craniella sp.</title>
        <authorList>
            <person name="Li L."/>
            <person name="Xu Q.H."/>
            <person name="Lin H.W."/>
            <person name="Lu Y.H."/>
        </authorList>
    </citation>
    <scope>NUCLEOTIDE SEQUENCE [LARGE SCALE GENOMIC DNA]</scope>
    <source>
        <strain evidence="7 8">LHW63021</strain>
    </source>
</reference>
<evidence type="ECO:0000256" key="4">
    <source>
        <dbReference type="PROSITE-ProRule" id="PRU00335"/>
    </source>
</evidence>
<sequence length="332" mass="36360">MPRTRRKVPRARVSVCRQYDFWPVVTLVTRRPSGRALPYHARSTGGSWGSSEPPGAHDHARRRSHHLTSRGASHVAAPRWTRAAGAPVRLGYPSRVGERSVAGQRAASKRPANGGRATGTVQRGRRRLSVDERRDELIVAALELFSARPPEDVSIDDVAAAAGASRALVYHYFGGKYELYVAALRSAANQLSELLEPPTEGKPLERLVLSLSRYFDFVESHAAGFTALLRGGPADRAGEVGDIVDGIRTLLLDRILTGLSVETPGPVLRISTRSWMASVETAGLDWLEHQDIDRSNLERLLIDQLIALMRVAGQHDPEIAAILSRLAREEEG</sequence>
<dbReference type="GO" id="GO:0003700">
    <property type="term" value="F:DNA-binding transcription factor activity"/>
    <property type="evidence" value="ECO:0007669"/>
    <property type="project" value="TreeGrafter"/>
</dbReference>
<feature type="DNA-binding region" description="H-T-H motif" evidence="4">
    <location>
        <begin position="154"/>
        <end position="173"/>
    </location>
</feature>
<feature type="domain" description="HTH tetR-type" evidence="6">
    <location>
        <begin position="131"/>
        <end position="191"/>
    </location>
</feature>
<protein>
    <recommendedName>
        <fullName evidence="6">HTH tetR-type domain-containing protein</fullName>
    </recommendedName>
</protein>
<feature type="region of interest" description="Disordered" evidence="5">
    <location>
        <begin position="41"/>
        <end position="80"/>
    </location>
</feature>
<feature type="compositionally biased region" description="Basic residues" evidence="5">
    <location>
        <begin position="59"/>
        <end position="68"/>
    </location>
</feature>
<dbReference type="PANTHER" id="PTHR30055">
    <property type="entry name" value="HTH-TYPE TRANSCRIPTIONAL REGULATOR RUTR"/>
    <property type="match status" value="1"/>
</dbReference>
<dbReference type="PROSITE" id="PS50977">
    <property type="entry name" value="HTH_TETR_2"/>
    <property type="match status" value="1"/>
</dbReference>
<evidence type="ECO:0000313" key="8">
    <source>
        <dbReference type="Proteomes" id="UP000251891"/>
    </source>
</evidence>
<organism evidence="7 8">
    <name type="scientific">Actinomadura craniellae</name>
    <dbReference type="NCBI Taxonomy" id="2231787"/>
    <lineage>
        <taxon>Bacteria</taxon>
        <taxon>Bacillati</taxon>
        <taxon>Actinomycetota</taxon>
        <taxon>Actinomycetes</taxon>
        <taxon>Streptosporangiales</taxon>
        <taxon>Thermomonosporaceae</taxon>
        <taxon>Actinomadura</taxon>
    </lineage>
</organism>
<evidence type="ECO:0000256" key="2">
    <source>
        <dbReference type="ARBA" id="ARBA00023125"/>
    </source>
</evidence>
<keyword evidence="8" id="KW-1185">Reference proteome</keyword>
<dbReference type="PANTHER" id="PTHR30055:SF174">
    <property type="entry name" value="TRANSCRIPTIONAL REGULATORY PROTEIN (PROBABLY TETR-FAMILY)-RELATED"/>
    <property type="match status" value="1"/>
</dbReference>
<comment type="caution">
    <text evidence="7">The sequence shown here is derived from an EMBL/GenBank/DDBJ whole genome shotgun (WGS) entry which is preliminary data.</text>
</comment>
<dbReference type="InterPro" id="IPR001647">
    <property type="entry name" value="HTH_TetR"/>
</dbReference>
<proteinExistence type="predicted"/>
<gene>
    <name evidence="7" type="ORF">DPM19_18425</name>
</gene>